<sequence length="327" mass="36894">MTILVTGGCGFIGSNFIRNYSKWYSDRVVNVDLLTYAGNQDNISDVRDNYKFYLGDIADRRFMEDIIKTESPDMIFNFAAESHVDNSITDSMPFLKTNVLGTANLLECVKSVKRDTRFVHISTDEVYGSLGPTDPAFTENTPYSPRSPYSASKAASDHFVMAYHHTHGLDTIITNCSNNYGRNQHPEKFIPTIIRKVLFNAPIPVYGNGSNVRDWIHVDDHCSGIVAAASHGISGEKYNFGGENQISNIDLVYKILGVIGADKKLISYVVDRLGHDFRYDIDNTKSRTVLGWKPQIEFDDGLNNTIAWYMNNTRWVEQCLRKHSGSY</sequence>
<dbReference type="InterPro" id="IPR016040">
    <property type="entry name" value="NAD(P)-bd_dom"/>
</dbReference>
<dbReference type="Gene3D" id="3.90.25.10">
    <property type="entry name" value="UDP-galactose 4-epimerase, domain 1"/>
    <property type="match status" value="1"/>
</dbReference>
<feature type="domain" description="NAD(P)-binding" evidence="4">
    <location>
        <begin position="4"/>
        <end position="304"/>
    </location>
</feature>
<evidence type="ECO:0000256" key="2">
    <source>
        <dbReference type="ARBA" id="ARBA00023027"/>
    </source>
</evidence>
<dbReference type="GO" id="GO:0009225">
    <property type="term" value="P:nucleotide-sugar metabolic process"/>
    <property type="evidence" value="ECO:0007669"/>
    <property type="project" value="InterPro"/>
</dbReference>
<protein>
    <submittedName>
        <fullName evidence="5">RfbB dTDP-D-glucose 4,6-dehydratase</fullName>
    </submittedName>
</protein>
<reference evidence="5" key="1">
    <citation type="submission" date="2020-04" db="EMBL/GenBank/DDBJ databases">
        <authorList>
            <person name="Chiriac C."/>
            <person name="Salcher M."/>
            <person name="Ghai R."/>
            <person name="Kavagutti S V."/>
        </authorList>
    </citation>
    <scope>NUCLEOTIDE SEQUENCE</scope>
</reference>
<dbReference type="Pfam" id="PF16363">
    <property type="entry name" value="GDP_Man_Dehyd"/>
    <property type="match status" value="1"/>
</dbReference>
<evidence type="ECO:0000259" key="4">
    <source>
        <dbReference type="Pfam" id="PF16363"/>
    </source>
</evidence>
<dbReference type="CDD" id="cd05246">
    <property type="entry name" value="dTDP_GD_SDR_e"/>
    <property type="match status" value="1"/>
</dbReference>
<comment type="cofactor">
    <cofactor evidence="1">
        <name>NAD(+)</name>
        <dbReference type="ChEBI" id="CHEBI:57540"/>
    </cofactor>
</comment>
<dbReference type="PROSITE" id="PS00061">
    <property type="entry name" value="ADH_SHORT"/>
    <property type="match status" value="1"/>
</dbReference>
<dbReference type="NCBIfam" id="TIGR01181">
    <property type="entry name" value="dTDP_gluc_dehyt"/>
    <property type="match status" value="1"/>
</dbReference>
<dbReference type="InterPro" id="IPR005888">
    <property type="entry name" value="dTDP_Gluc_deHydtase"/>
</dbReference>
<dbReference type="InterPro" id="IPR020904">
    <property type="entry name" value="Sc_DH/Rdtase_CS"/>
</dbReference>
<evidence type="ECO:0000256" key="1">
    <source>
        <dbReference type="ARBA" id="ARBA00001911"/>
    </source>
</evidence>
<evidence type="ECO:0000256" key="3">
    <source>
        <dbReference type="ARBA" id="ARBA00023239"/>
    </source>
</evidence>
<dbReference type="GO" id="GO:0008460">
    <property type="term" value="F:dTDP-glucose 4,6-dehydratase activity"/>
    <property type="evidence" value="ECO:0007669"/>
    <property type="project" value="InterPro"/>
</dbReference>
<dbReference type="EMBL" id="LR796178">
    <property type="protein sequence ID" value="CAB4124304.1"/>
    <property type="molecule type" value="Genomic_DNA"/>
</dbReference>
<evidence type="ECO:0000313" key="5">
    <source>
        <dbReference type="EMBL" id="CAB4124304.1"/>
    </source>
</evidence>
<accession>A0A6J5KPL2</accession>
<proteinExistence type="predicted"/>
<dbReference type="Gene3D" id="3.40.50.720">
    <property type="entry name" value="NAD(P)-binding Rossmann-like Domain"/>
    <property type="match status" value="1"/>
</dbReference>
<keyword evidence="3" id="KW-0456">Lyase</keyword>
<dbReference type="InterPro" id="IPR036291">
    <property type="entry name" value="NAD(P)-bd_dom_sf"/>
</dbReference>
<name>A0A6J5KPL2_9CAUD</name>
<dbReference type="PANTHER" id="PTHR43000">
    <property type="entry name" value="DTDP-D-GLUCOSE 4,6-DEHYDRATASE-RELATED"/>
    <property type="match status" value="1"/>
</dbReference>
<gene>
    <name evidence="5" type="ORF">UFOVP49_142</name>
</gene>
<dbReference type="SUPFAM" id="SSF51735">
    <property type="entry name" value="NAD(P)-binding Rossmann-fold domains"/>
    <property type="match status" value="1"/>
</dbReference>
<keyword evidence="2" id="KW-0520">NAD</keyword>
<organism evidence="5">
    <name type="scientific">uncultured Caudovirales phage</name>
    <dbReference type="NCBI Taxonomy" id="2100421"/>
    <lineage>
        <taxon>Viruses</taxon>
        <taxon>Duplodnaviria</taxon>
        <taxon>Heunggongvirae</taxon>
        <taxon>Uroviricota</taxon>
        <taxon>Caudoviricetes</taxon>
        <taxon>Peduoviridae</taxon>
        <taxon>Maltschvirus</taxon>
        <taxon>Maltschvirus maltsch</taxon>
    </lineage>
</organism>